<dbReference type="EMBL" id="AP023354">
    <property type="protein sequence ID" value="BCJ27665.1"/>
    <property type="molecule type" value="Genomic_DNA"/>
</dbReference>
<dbReference type="InterPro" id="IPR016040">
    <property type="entry name" value="NAD(P)-bd_dom"/>
</dbReference>
<dbReference type="AlphaFoldDB" id="A0A810KYA7"/>
<accession>A0A810KYA7</accession>
<reference evidence="2" key="1">
    <citation type="submission" date="2020-08" db="EMBL/GenBank/DDBJ databases">
        <title>Whole genome shotgun sequence of Actinocatenispora sera NBRC 101916.</title>
        <authorList>
            <person name="Komaki H."/>
            <person name="Tamura T."/>
        </authorList>
    </citation>
    <scope>NUCLEOTIDE SEQUENCE</scope>
    <source>
        <strain evidence="2">NBRC 101916</strain>
    </source>
</reference>
<evidence type="ECO:0000313" key="2">
    <source>
        <dbReference type="EMBL" id="BCJ27665.1"/>
    </source>
</evidence>
<name>A0A810KYA7_9ACTN</name>
<dbReference type="SUPFAM" id="SSF51735">
    <property type="entry name" value="NAD(P)-binding Rossmann-fold domains"/>
    <property type="match status" value="1"/>
</dbReference>
<dbReference type="RefSeq" id="WP_051802873.1">
    <property type="nucleotide sequence ID" value="NZ_AP023354.1"/>
</dbReference>
<sequence>MRVVVAGGHGKIALRLTRQLVARSEAVVGLIRNPDQADELRELGAHPVVLDLESATPEQVAEQVRHADAVVFAAGAGAGSGAERKQTMDRNGAILLADAARLAGVQRYLLVSSMGAGAPPRPGTDEVFAAYQRAKGEAEEELRHRQDLALTILRPGRLTDDPGTGRVRLAPEVEPGEVTRDDVAWVLAALLDEPDTAGLTLELVGGGASIAQAVSSVARTGHGVRPEPNGP</sequence>
<evidence type="ECO:0000313" key="3">
    <source>
        <dbReference type="Proteomes" id="UP000680750"/>
    </source>
</evidence>
<dbReference type="Pfam" id="PF13460">
    <property type="entry name" value="NAD_binding_10"/>
    <property type="match status" value="1"/>
</dbReference>
<dbReference type="KEGG" id="aser:Asera_17730"/>
<organism evidence="2 3">
    <name type="scientific">Actinocatenispora sera</name>
    <dbReference type="NCBI Taxonomy" id="390989"/>
    <lineage>
        <taxon>Bacteria</taxon>
        <taxon>Bacillati</taxon>
        <taxon>Actinomycetota</taxon>
        <taxon>Actinomycetes</taxon>
        <taxon>Micromonosporales</taxon>
        <taxon>Micromonosporaceae</taxon>
        <taxon>Actinocatenispora</taxon>
    </lineage>
</organism>
<dbReference type="PANTHER" id="PTHR15020:SF50">
    <property type="entry name" value="UPF0659 PROTEIN YMR090W"/>
    <property type="match status" value="1"/>
</dbReference>
<keyword evidence="3" id="KW-1185">Reference proteome</keyword>
<feature type="domain" description="NAD(P)-binding" evidence="1">
    <location>
        <begin position="7"/>
        <end position="194"/>
    </location>
</feature>
<gene>
    <name evidence="2" type="ORF">Asera_17730</name>
</gene>
<dbReference type="CDD" id="cd05243">
    <property type="entry name" value="SDR_a5"/>
    <property type="match status" value="1"/>
</dbReference>
<dbReference type="Proteomes" id="UP000680750">
    <property type="component" value="Chromosome"/>
</dbReference>
<dbReference type="OrthoDB" id="4248066at2"/>
<protein>
    <submittedName>
        <fullName evidence="2">NAD-dependent dehydratase</fullName>
    </submittedName>
</protein>
<dbReference type="InterPro" id="IPR036291">
    <property type="entry name" value="NAD(P)-bd_dom_sf"/>
</dbReference>
<proteinExistence type="predicted"/>
<dbReference type="PANTHER" id="PTHR15020">
    <property type="entry name" value="FLAVIN REDUCTASE-RELATED"/>
    <property type="match status" value="1"/>
</dbReference>
<evidence type="ECO:0000259" key="1">
    <source>
        <dbReference type="Pfam" id="PF13460"/>
    </source>
</evidence>
<dbReference type="Gene3D" id="3.40.50.720">
    <property type="entry name" value="NAD(P)-binding Rossmann-like Domain"/>
    <property type="match status" value="1"/>
</dbReference>